<accession>A0A410PYU1</accession>
<feature type="domain" description="Multidrug resistance protein MdtA-like barrel-sandwich hybrid" evidence="4">
    <location>
        <begin position="79"/>
        <end position="197"/>
    </location>
</feature>
<dbReference type="Pfam" id="PF25989">
    <property type="entry name" value="YknX_C"/>
    <property type="match status" value="1"/>
</dbReference>
<evidence type="ECO:0000259" key="5">
    <source>
        <dbReference type="Pfam" id="PF25989"/>
    </source>
</evidence>
<comment type="similarity">
    <text evidence="1">Belongs to the membrane fusion protein (MFP) (TC 8.A.1) family.</text>
</comment>
<gene>
    <name evidence="7" type="ORF">EQM06_12750</name>
</gene>
<keyword evidence="3" id="KW-0472">Membrane</keyword>
<evidence type="ECO:0000259" key="6">
    <source>
        <dbReference type="Pfam" id="PF25990"/>
    </source>
</evidence>
<evidence type="ECO:0000259" key="4">
    <source>
        <dbReference type="Pfam" id="PF25917"/>
    </source>
</evidence>
<dbReference type="Proteomes" id="UP000287601">
    <property type="component" value="Chromosome"/>
</dbReference>
<evidence type="ECO:0000256" key="2">
    <source>
        <dbReference type="SAM" id="Coils"/>
    </source>
</evidence>
<name>A0A410PYU1_9FIRM</name>
<dbReference type="GO" id="GO:1990281">
    <property type="term" value="C:efflux pump complex"/>
    <property type="evidence" value="ECO:0007669"/>
    <property type="project" value="TreeGrafter"/>
</dbReference>
<feature type="coiled-coil region" evidence="2">
    <location>
        <begin position="112"/>
        <end position="139"/>
    </location>
</feature>
<reference evidence="7 8" key="1">
    <citation type="submission" date="2019-01" db="EMBL/GenBank/DDBJ databases">
        <title>Draft genomes of a novel of Aminipila strains.</title>
        <authorList>
            <person name="Ma S."/>
        </authorList>
    </citation>
    <scope>NUCLEOTIDE SEQUENCE [LARGE SCALE GENOMIC DNA]</scope>
    <source>
        <strain evidence="8">JN-39</strain>
    </source>
</reference>
<evidence type="ECO:0000256" key="3">
    <source>
        <dbReference type="SAM" id="Phobius"/>
    </source>
</evidence>
<dbReference type="Gene3D" id="2.40.420.20">
    <property type="match status" value="1"/>
</dbReference>
<dbReference type="GO" id="GO:0015562">
    <property type="term" value="F:efflux transmembrane transporter activity"/>
    <property type="evidence" value="ECO:0007669"/>
    <property type="project" value="TreeGrafter"/>
</dbReference>
<dbReference type="InterPro" id="IPR058625">
    <property type="entry name" value="MdtA-like_BSH"/>
</dbReference>
<organism evidence="7 8">
    <name type="scientific">Aminipila luticellarii</name>
    <dbReference type="NCBI Taxonomy" id="2507160"/>
    <lineage>
        <taxon>Bacteria</taxon>
        <taxon>Bacillati</taxon>
        <taxon>Bacillota</taxon>
        <taxon>Clostridia</taxon>
        <taxon>Peptostreptococcales</taxon>
        <taxon>Anaerovoracaceae</taxon>
        <taxon>Aminipila</taxon>
    </lineage>
</organism>
<dbReference type="InterPro" id="IPR058637">
    <property type="entry name" value="YknX-like_C"/>
</dbReference>
<evidence type="ECO:0000256" key="1">
    <source>
        <dbReference type="ARBA" id="ARBA00009477"/>
    </source>
</evidence>
<dbReference type="AlphaFoldDB" id="A0A410PYU1"/>
<dbReference type="KEGG" id="amij:EQM06_12750"/>
<dbReference type="Gene3D" id="2.40.30.170">
    <property type="match status" value="1"/>
</dbReference>
<protein>
    <submittedName>
        <fullName evidence="7">Efflux RND transporter periplasmic adaptor subunit</fullName>
    </submittedName>
</protein>
<dbReference type="OrthoDB" id="9777308at2"/>
<sequence>MCGSQEGELYMSKDIAKKFKKKWIIIPVVIFVIVAVACALTQKLGKSEPAGYPVTAGKAEQTTLKEIVSIKGNVEGSEKAEIQSTQTAEVKAVYVEEGDRVKKGQLLASLDSGDLNEQYAKAQIAAAEAKRKYEDAKLLYEQGALAENDYLETKAAYESEVLSLGTYDFDKVRITSPIAGTVTRVNVTVGSNANDTTDNKSMFVIEDLNHLQLKVKISEYDISKIKEGQKVTITADVLGNGTATGIVSKIAPSGESKDGSGQNSSSEKVIPVDIDINNSNGKLIAGVSAKAEILIHEKENALAVPVDAIFEDANNGMKYVFVIKNNKLKKIKVQTGIEGDFDTEIITDQIKIGDQVVLSPTYDLKNGMAVTISDPSKM</sequence>
<dbReference type="EMBL" id="CP035281">
    <property type="protein sequence ID" value="QAT44020.1"/>
    <property type="molecule type" value="Genomic_DNA"/>
</dbReference>
<dbReference type="Pfam" id="PF25917">
    <property type="entry name" value="BSH_RND"/>
    <property type="match status" value="1"/>
</dbReference>
<keyword evidence="3" id="KW-1133">Transmembrane helix</keyword>
<dbReference type="SUPFAM" id="SSF111369">
    <property type="entry name" value="HlyD-like secretion proteins"/>
    <property type="match status" value="1"/>
</dbReference>
<keyword evidence="3" id="KW-0812">Transmembrane</keyword>
<feature type="transmembrane region" description="Helical" evidence="3">
    <location>
        <begin position="23"/>
        <end position="42"/>
    </location>
</feature>
<dbReference type="PANTHER" id="PTHR30469">
    <property type="entry name" value="MULTIDRUG RESISTANCE PROTEIN MDTA"/>
    <property type="match status" value="1"/>
</dbReference>
<dbReference type="Pfam" id="PF25990">
    <property type="entry name" value="Beta-barrel_YknX"/>
    <property type="match status" value="1"/>
</dbReference>
<proteinExistence type="inferred from homology"/>
<keyword evidence="2" id="KW-0175">Coiled coil</keyword>
<dbReference type="Gene3D" id="2.40.50.100">
    <property type="match status" value="1"/>
</dbReference>
<keyword evidence="8" id="KW-1185">Reference proteome</keyword>
<evidence type="ECO:0000313" key="8">
    <source>
        <dbReference type="Proteomes" id="UP000287601"/>
    </source>
</evidence>
<feature type="domain" description="YknX-like C-terminal permuted SH3-like" evidence="5">
    <location>
        <begin position="301"/>
        <end position="372"/>
    </location>
</feature>
<dbReference type="PANTHER" id="PTHR30469:SF33">
    <property type="entry name" value="SLR1207 PROTEIN"/>
    <property type="match status" value="1"/>
</dbReference>
<evidence type="ECO:0000313" key="7">
    <source>
        <dbReference type="EMBL" id="QAT44020.1"/>
    </source>
</evidence>
<dbReference type="NCBIfam" id="TIGR01730">
    <property type="entry name" value="RND_mfp"/>
    <property type="match status" value="1"/>
</dbReference>
<feature type="domain" description="YknX-like beta-barrel" evidence="6">
    <location>
        <begin position="212"/>
        <end position="293"/>
    </location>
</feature>
<dbReference type="InterPro" id="IPR006143">
    <property type="entry name" value="RND_pump_MFP"/>
</dbReference>
<dbReference type="InterPro" id="IPR058636">
    <property type="entry name" value="Beta-barrel_YknX"/>
</dbReference>